<dbReference type="GO" id="GO:0008973">
    <property type="term" value="F:phosphopentomutase activity"/>
    <property type="evidence" value="ECO:0007669"/>
    <property type="project" value="UniProtKB-UniRule"/>
</dbReference>
<feature type="binding site" evidence="6">
    <location>
        <position position="295"/>
    </location>
    <ligand>
        <name>Mn(2+)</name>
        <dbReference type="ChEBI" id="CHEBI:29035"/>
        <label>2</label>
    </ligand>
</feature>
<comment type="function">
    <text evidence="6">Isomerase that catalyzes the conversion of deoxy-ribose 1-phosphate (dRib-1-P) and ribose 1-phosphate (Rib-1-P) to deoxy-ribose 5-phosphate (dRib-5-P) and ribose 5-phosphate (Rib-5-P), respectively.</text>
</comment>
<dbReference type="GO" id="GO:0043094">
    <property type="term" value="P:metabolic compound salvage"/>
    <property type="evidence" value="ECO:0007669"/>
    <property type="project" value="UniProtKB-UniRule"/>
</dbReference>
<feature type="binding site" evidence="6">
    <location>
        <position position="343"/>
    </location>
    <ligand>
        <name>Mn(2+)</name>
        <dbReference type="ChEBI" id="CHEBI:29035"/>
        <label>2</label>
    </ligand>
</feature>
<dbReference type="Pfam" id="PF01676">
    <property type="entry name" value="Metalloenzyme"/>
    <property type="match status" value="1"/>
</dbReference>
<dbReference type="OrthoDB" id="9769930at2"/>
<dbReference type="GO" id="GO:0005829">
    <property type="term" value="C:cytosol"/>
    <property type="evidence" value="ECO:0007669"/>
    <property type="project" value="TreeGrafter"/>
</dbReference>
<evidence type="ECO:0000256" key="7">
    <source>
        <dbReference type="NCBIfam" id="TIGR01696"/>
    </source>
</evidence>
<evidence type="ECO:0000256" key="5">
    <source>
        <dbReference type="ARBA" id="ARBA00023235"/>
    </source>
</evidence>
<comment type="pathway">
    <text evidence="6">Carbohydrate degradation; 2-deoxy-D-ribose 1-phosphate degradation; D-glyceraldehyde 3-phosphate and acetaldehyde from 2-deoxy-alpha-D-ribose 1-phosphate: step 1/2.</text>
</comment>
<evidence type="ECO:0000256" key="6">
    <source>
        <dbReference type="HAMAP-Rule" id="MF_00740"/>
    </source>
</evidence>
<dbReference type="InterPro" id="IPR010045">
    <property type="entry name" value="DeoB"/>
</dbReference>
<keyword evidence="3 6" id="KW-0479">Metal-binding</keyword>
<keyword evidence="10" id="KW-1185">Reference proteome</keyword>
<feature type="binding site" evidence="6">
    <location>
        <position position="332"/>
    </location>
    <ligand>
        <name>Mn(2+)</name>
        <dbReference type="ChEBI" id="CHEBI:29035"/>
        <label>1</label>
    </ligand>
</feature>
<dbReference type="GO" id="GO:0006015">
    <property type="term" value="P:5-phosphoribose 1-diphosphate biosynthetic process"/>
    <property type="evidence" value="ECO:0007669"/>
    <property type="project" value="UniProtKB-UniPathway"/>
</dbReference>
<dbReference type="GO" id="GO:0009117">
    <property type="term" value="P:nucleotide metabolic process"/>
    <property type="evidence" value="ECO:0007669"/>
    <property type="project" value="UniProtKB-UniRule"/>
</dbReference>
<dbReference type="SUPFAM" id="SSF53649">
    <property type="entry name" value="Alkaline phosphatase-like"/>
    <property type="match status" value="1"/>
</dbReference>
<dbReference type="NCBIfam" id="NF003766">
    <property type="entry name" value="PRK05362.1"/>
    <property type="match status" value="1"/>
</dbReference>
<keyword evidence="2 6" id="KW-0963">Cytoplasm</keyword>
<evidence type="ECO:0000256" key="3">
    <source>
        <dbReference type="ARBA" id="ARBA00022723"/>
    </source>
</evidence>
<evidence type="ECO:0000256" key="1">
    <source>
        <dbReference type="ARBA" id="ARBA00010373"/>
    </source>
</evidence>
<dbReference type="PIRSF" id="PIRSF001491">
    <property type="entry name" value="Ppentomutase"/>
    <property type="match status" value="1"/>
</dbReference>
<dbReference type="GO" id="GO:0030145">
    <property type="term" value="F:manganese ion binding"/>
    <property type="evidence" value="ECO:0007669"/>
    <property type="project" value="UniProtKB-UniRule"/>
</dbReference>
<dbReference type="FunFam" id="3.30.70.1250:FF:000001">
    <property type="entry name" value="Phosphopentomutase"/>
    <property type="match status" value="1"/>
</dbReference>
<dbReference type="EMBL" id="FNYK01000001">
    <property type="protein sequence ID" value="SEI37646.1"/>
    <property type="molecule type" value="Genomic_DNA"/>
</dbReference>
<protein>
    <recommendedName>
        <fullName evidence="6 7">Phosphopentomutase</fullName>
        <ecNumber evidence="6 7">5.4.2.7</ecNumber>
    </recommendedName>
    <alternativeName>
        <fullName evidence="6">Phosphodeoxyribomutase</fullName>
    </alternativeName>
</protein>
<dbReference type="PANTHER" id="PTHR21110">
    <property type="entry name" value="PHOSPHOPENTOMUTASE"/>
    <property type="match status" value="1"/>
</dbReference>
<dbReference type="Proteomes" id="UP000183028">
    <property type="component" value="Unassembled WGS sequence"/>
</dbReference>
<comment type="similarity">
    <text evidence="1 6">Belongs to the phosphopentomutase family.</text>
</comment>
<accession>A0A1H6Q6Y7</accession>
<feature type="binding site" evidence="6">
    <location>
        <position position="290"/>
    </location>
    <ligand>
        <name>Mn(2+)</name>
        <dbReference type="ChEBI" id="CHEBI:29035"/>
        <label>2</label>
    </ligand>
</feature>
<dbReference type="GO" id="GO:0000287">
    <property type="term" value="F:magnesium ion binding"/>
    <property type="evidence" value="ECO:0007669"/>
    <property type="project" value="UniProtKB-UniRule"/>
</dbReference>
<dbReference type="InterPro" id="IPR017850">
    <property type="entry name" value="Alkaline_phosphatase_core_sf"/>
</dbReference>
<comment type="catalytic activity">
    <reaction evidence="6">
        <text>2-deoxy-alpha-D-ribose 1-phosphate = 2-deoxy-D-ribose 5-phosphate</text>
        <dbReference type="Rhea" id="RHEA:27658"/>
        <dbReference type="ChEBI" id="CHEBI:57259"/>
        <dbReference type="ChEBI" id="CHEBI:62877"/>
        <dbReference type="EC" id="5.4.2.7"/>
    </reaction>
</comment>
<dbReference type="GO" id="GO:0006018">
    <property type="term" value="P:2-deoxyribose 1-phosphate catabolic process"/>
    <property type="evidence" value="ECO:0007669"/>
    <property type="project" value="UniProtKB-UniRule"/>
</dbReference>
<dbReference type="PANTHER" id="PTHR21110:SF0">
    <property type="entry name" value="PHOSPHOPENTOMUTASE"/>
    <property type="match status" value="1"/>
</dbReference>
<organism evidence="9 10">
    <name type="scientific">Sharpea azabuensis</name>
    <dbReference type="NCBI Taxonomy" id="322505"/>
    <lineage>
        <taxon>Bacteria</taxon>
        <taxon>Bacillati</taxon>
        <taxon>Bacillota</taxon>
        <taxon>Erysipelotrichia</taxon>
        <taxon>Erysipelotrichales</taxon>
        <taxon>Coprobacillaceae</taxon>
        <taxon>Sharpea</taxon>
    </lineage>
</organism>
<dbReference type="NCBIfam" id="TIGR01696">
    <property type="entry name" value="deoB"/>
    <property type="match status" value="1"/>
</dbReference>
<name>A0A1H6Q6Y7_9FIRM</name>
<dbReference type="Gene3D" id="3.40.720.10">
    <property type="entry name" value="Alkaline Phosphatase, subunit A"/>
    <property type="match status" value="1"/>
</dbReference>
<proteinExistence type="inferred from homology"/>
<keyword evidence="4 6" id="KW-0464">Manganese</keyword>
<dbReference type="eggNOG" id="COG1015">
    <property type="taxonomic scope" value="Bacteria"/>
</dbReference>
<feature type="domain" description="Metalloenzyme" evidence="8">
    <location>
        <begin position="7"/>
        <end position="383"/>
    </location>
</feature>
<dbReference type="InterPro" id="IPR006124">
    <property type="entry name" value="Metalloenzyme"/>
</dbReference>
<dbReference type="InterPro" id="IPR024052">
    <property type="entry name" value="Phosphopentomutase_DeoB_cap_sf"/>
</dbReference>
<keyword evidence="5 6" id="KW-0413">Isomerase</keyword>
<comment type="catalytic activity">
    <reaction evidence="6">
        <text>alpha-D-ribose 1-phosphate = D-ribose 5-phosphate</text>
        <dbReference type="Rhea" id="RHEA:18793"/>
        <dbReference type="ChEBI" id="CHEBI:57720"/>
        <dbReference type="ChEBI" id="CHEBI:78346"/>
        <dbReference type="EC" id="5.4.2.7"/>
    </reaction>
</comment>
<feature type="binding site" evidence="6">
    <location>
        <position position="15"/>
    </location>
    <ligand>
        <name>Mn(2+)</name>
        <dbReference type="ChEBI" id="CHEBI:29035"/>
        <label>1</label>
    </ligand>
</feature>
<dbReference type="HAMAP" id="MF_00740">
    <property type="entry name" value="Phosphopentomut"/>
    <property type="match status" value="1"/>
</dbReference>
<feature type="binding site" evidence="6">
    <location>
        <position position="331"/>
    </location>
    <ligand>
        <name>Mn(2+)</name>
        <dbReference type="ChEBI" id="CHEBI:29035"/>
        <label>1</label>
    </ligand>
</feature>
<dbReference type="STRING" id="322505.SAMN04487836_101112"/>
<sequence>MSYKEYKRVFLIVCDSMGIGNAEDAAKFGDEGANTIGHIAQAKNGLYVENMEGLGLGNLGDFMGIHKVPHQLGTTAALREVSNGKDTMTGHWEMMGLKIDKPFQTFTDTGFPDEFIKLFEEKTGRKCVGNYAESGTVILDKFGEHQLETGDWIVYTSADSVFQIAANEEIIPLDELYKACKIARELLMKDEWKVGRVIARPFVGHKKGEFKRTPHRHDYALKPFGRTVLNSLKDNGLDVVGVGKIPDIFVNEGITEGIHTDDNTDGMMKTIELAKKEQEGLIFVNLVDFDAVYGHRRNAIGYGDAIELFDKQLDELMRNMHDDDLLMITADHGNDPTWKGTDHTREHVPLLMYSKSLAHPEKLGILDSYAVIGATIADNFNVENPGIGYSLLDKVVRTR</sequence>
<dbReference type="CDD" id="cd16009">
    <property type="entry name" value="PPM"/>
    <property type="match status" value="1"/>
</dbReference>
<evidence type="ECO:0000259" key="8">
    <source>
        <dbReference type="Pfam" id="PF01676"/>
    </source>
</evidence>
<dbReference type="AlphaFoldDB" id="A0A1H6Q6Y7"/>
<reference evidence="10" key="1">
    <citation type="submission" date="2016-10" db="EMBL/GenBank/DDBJ databases">
        <authorList>
            <person name="Varghese N."/>
            <person name="Submissions S."/>
        </authorList>
    </citation>
    <scope>NUCLEOTIDE SEQUENCE [LARGE SCALE GENOMIC DNA]</scope>
    <source>
        <strain evidence="10">DSM 20406</strain>
    </source>
</reference>
<dbReference type="Gene3D" id="3.30.70.1250">
    <property type="entry name" value="Phosphopentomutase"/>
    <property type="match status" value="1"/>
</dbReference>
<comment type="cofactor">
    <cofactor evidence="6">
        <name>Mn(2+)</name>
        <dbReference type="ChEBI" id="CHEBI:29035"/>
    </cofactor>
    <text evidence="6">Binds 2 manganese ions.</text>
</comment>
<dbReference type="SUPFAM" id="SSF143856">
    <property type="entry name" value="DeoB insert domain-like"/>
    <property type="match status" value="1"/>
</dbReference>
<dbReference type="UniPathway" id="UPA00087">
    <property type="reaction ID" value="UER00173"/>
</dbReference>
<evidence type="ECO:0000256" key="4">
    <source>
        <dbReference type="ARBA" id="ARBA00023211"/>
    </source>
</evidence>
<gene>
    <name evidence="6" type="primary">deoB</name>
    <name evidence="9" type="ORF">SAMN04487834_100176</name>
</gene>
<evidence type="ECO:0000256" key="2">
    <source>
        <dbReference type="ARBA" id="ARBA00022490"/>
    </source>
</evidence>
<evidence type="ECO:0000313" key="10">
    <source>
        <dbReference type="Proteomes" id="UP000183028"/>
    </source>
</evidence>
<evidence type="ECO:0000313" key="9">
    <source>
        <dbReference type="EMBL" id="SEI37646.1"/>
    </source>
</evidence>
<dbReference type="EC" id="5.4.2.7" evidence="6 7"/>
<comment type="subcellular location">
    <subcellularLocation>
        <location evidence="6">Cytoplasm</location>
    </subcellularLocation>
</comment>
<dbReference type="RefSeq" id="WP_074731074.1">
    <property type="nucleotide sequence ID" value="NZ_FNYK01000001.1"/>
</dbReference>